<dbReference type="Pfam" id="PF24681">
    <property type="entry name" value="Kelch_KLHDC2_KLHL20_DRC7"/>
    <property type="match status" value="1"/>
</dbReference>
<dbReference type="InterPro" id="IPR011043">
    <property type="entry name" value="Gal_Oxase/kelch_b-propeller"/>
</dbReference>
<evidence type="ECO:0008006" key="5">
    <source>
        <dbReference type="Google" id="ProtNLM"/>
    </source>
</evidence>
<protein>
    <recommendedName>
        <fullName evidence="5">Galactose oxidase</fullName>
    </recommendedName>
</protein>
<dbReference type="Proteomes" id="UP000319836">
    <property type="component" value="Unassembled WGS sequence"/>
</dbReference>
<dbReference type="EMBL" id="VBPA01000273">
    <property type="protein sequence ID" value="TMQ69727.1"/>
    <property type="molecule type" value="Genomic_DNA"/>
</dbReference>
<gene>
    <name evidence="3" type="ORF">E6K80_10795</name>
</gene>
<sequence>MAVGLAGVWPRAAWSQPPPLDDHSAIYDPVRQRMIVFGGESGGQSNNATWELSLSSNPHWNPLTPAGSPPSERKGQSVIYDPVRDRIIVFGGVDASGKRNDVWVLSLSGTPTWTHWWTRWCRGCRRTTACDRGGHRRPRCGRREAGARFPLQVDRDSSGIPRSTIRTRIE</sequence>
<dbReference type="InterPro" id="IPR015915">
    <property type="entry name" value="Kelch-typ_b-propeller"/>
</dbReference>
<name>A0A538U1F3_UNCEI</name>
<dbReference type="PANTHER" id="PTHR46093">
    <property type="entry name" value="ACYL-COA-BINDING DOMAIN-CONTAINING PROTEIN 5"/>
    <property type="match status" value="1"/>
</dbReference>
<keyword evidence="2" id="KW-0677">Repeat</keyword>
<proteinExistence type="predicted"/>
<evidence type="ECO:0000256" key="1">
    <source>
        <dbReference type="ARBA" id="ARBA00022441"/>
    </source>
</evidence>
<organism evidence="3 4">
    <name type="scientific">Eiseniibacteriota bacterium</name>
    <dbReference type="NCBI Taxonomy" id="2212470"/>
    <lineage>
        <taxon>Bacteria</taxon>
        <taxon>Candidatus Eiseniibacteriota</taxon>
    </lineage>
</organism>
<dbReference type="AlphaFoldDB" id="A0A538U1F3"/>
<dbReference type="PANTHER" id="PTHR46093:SF18">
    <property type="entry name" value="FIBRONECTIN TYPE-III DOMAIN-CONTAINING PROTEIN"/>
    <property type="match status" value="1"/>
</dbReference>
<accession>A0A538U1F3</accession>
<evidence type="ECO:0000256" key="2">
    <source>
        <dbReference type="ARBA" id="ARBA00022737"/>
    </source>
</evidence>
<dbReference type="SUPFAM" id="SSF50965">
    <property type="entry name" value="Galactose oxidase, central domain"/>
    <property type="match status" value="1"/>
</dbReference>
<dbReference type="Gene3D" id="2.120.10.80">
    <property type="entry name" value="Kelch-type beta propeller"/>
    <property type="match status" value="1"/>
</dbReference>
<comment type="caution">
    <text evidence="3">The sequence shown here is derived from an EMBL/GenBank/DDBJ whole genome shotgun (WGS) entry which is preliminary data.</text>
</comment>
<evidence type="ECO:0000313" key="4">
    <source>
        <dbReference type="Proteomes" id="UP000319836"/>
    </source>
</evidence>
<keyword evidence="1" id="KW-0880">Kelch repeat</keyword>
<reference evidence="3 4" key="1">
    <citation type="journal article" date="2019" name="Nat. Microbiol.">
        <title>Mediterranean grassland soil C-N compound turnover is dependent on rainfall and depth, and is mediated by genomically divergent microorganisms.</title>
        <authorList>
            <person name="Diamond S."/>
            <person name="Andeer P.F."/>
            <person name="Li Z."/>
            <person name="Crits-Christoph A."/>
            <person name="Burstein D."/>
            <person name="Anantharaman K."/>
            <person name="Lane K.R."/>
            <person name="Thomas B.C."/>
            <person name="Pan C."/>
            <person name="Northen T.R."/>
            <person name="Banfield J.F."/>
        </authorList>
    </citation>
    <scope>NUCLEOTIDE SEQUENCE [LARGE SCALE GENOMIC DNA]</scope>
    <source>
        <strain evidence="3">WS_10</strain>
    </source>
</reference>
<evidence type="ECO:0000313" key="3">
    <source>
        <dbReference type="EMBL" id="TMQ69727.1"/>
    </source>
</evidence>